<gene>
    <name evidence="1" type="ORF">SAMN04489800_2948</name>
</gene>
<comment type="caution">
    <text evidence="1">The sequence shown here is derived from an EMBL/GenBank/DDBJ whole genome shotgun (WGS) entry which is preliminary data.</text>
</comment>
<dbReference type="Proteomes" id="UP000183613">
    <property type="component" value="Unassembled WGS sequence"/>
</dbReference>
<protein>
    <submittedName>
        <fullName evidence="1">Uncharacterized protein</fullName>
    </submittedName>
</protein>
<name>A0A1H5MWD6_PSEDM</name>
<organism evidence="1 2">
    <name type="scientific">Pseudomonas deceptionensis</name>
    <dbReference type="NCBI Taxonomy" id="882211"/>
    <lineage>
        <taxon>Bacteria</taxon>
        <taxon>Pseudomonadati</taxon>
        <taxon>Pseudomonadota</taxon>
        <taxon>Gammaproteobacteria</taxon>
        <taxon>Pseudomonadales</taxon>
        <taxon>Pseudomonadaceae</taxon>
        <taxon>Pseudomonas</taxon>
    </lineage>
</organism>
<reference evidence="1" key="1">
    <citation type="submission" date="2016-10" db="EMBL/GenBank/DDBJ databases">
        <authorList>
            <person name="Varghese N."/>
            <person name="Submissions S."/>
        </authorList>
    </citation>
    <scope>NUCLEOTIDE SEQUENCE [LARGE SCALE GENOMIC DNA]</scope>
    <source>
        <strain evidence="1">LMG 25555</strain>
    </source>
</reference>
<evidence type="ECO:0000313" key="1">
    <source>
        <dbReference type="EMBL" id="SEE93664.1"/>
    </source>
</evidence>
<proteinExistence type="predicted"/>
<sequence>MRHSFKASRYSCKDEVVPYLKCHHGCSMRVGTGKWISTLTIDQMRYAREAMDKKIKAAEESPKRPVWRVCRGGLCEENCREEDSDFHILQLA</sequence>
<dbReference type="EMBL" id="FNUD01000002">
    <property type="protein sequence ID" value="SEE93664.1"/>
    <property type="molecule type" value="Genomic_DNA"/>
</dbReference>
<keyword evidence="2" id="KW-1185">Reference proteome</keyword>
<evidence type="ECO:0000313" key="2">
    <source>
        <dbReference type="Proteomes" id="UP000183613"/>
    </source>
</evidence>
<dbReference type="AlphaFoldDB" id="A0A1H5MWD6"/>
<accession>A0A1H5MWD6</accession>